<dbReference type="GO" id="GO:0005634">
    <property type="term" value="C:nucleus"/>
    <property type="evidence" value="ECO:0007669"/>
    <property type="project" value="UniProtKB-SubCell"/>
</dbReference>
<dbReference type="InterPro" id="IPR036388">
    <property type="entry name" value="WH-like_DNA-bd_sf"/>
</dbReference>
<feature type="compositionally biased region" description="Low complexity" evidence="4">
    <location>
        <begin position="27"/>
        <end position="78"/>
    </location>
</feature>
<comment type="subcellular location">
    <subcellularLocation>
        <location evidence="1">Nucleus</location>
    </subcellularLocation>
</comment>
<dbReference type="SUPFAM" id="SSF46785">
    <property type="entry name" value="Winged helix' DNA-binding domain"/>
    <property type="match status" value="1"/>
</dbReference>
<dbReference type="AlphaFoldDB" id="A0A0G2EFI2"/>
<gene>
    <name evidence="6" type="ORF">UCDDS831_g04277</name>
</gene>
<feature type="domain" description="HSF-type DNA-binding" evidence="5">
    <location>
        <begin position="86"/>
        <end position="124"/>
    </location>
</feature>
<dbReference type="GO" id="GO:0003700">
    <property type="term" value="F:DNA-binding transcription factor activity"/>
    <property type="evidence" value="ECO:0007669"/>
    <property type="project" value="InterPro"/>
</dbReference>
<dbReference type="InterPro" id="IPR036390">
    <property type="entry name" value="WH_DNA-bd_sf"/>
</dbReference>
<proteinExistence type="predicted"/>
<evidence type="ECO:0000259" key="5">
    <source>
        <dbReference type="Pfam" id="PF00447"/>
    </source>
</evidence>
<dbReference type="InterPro" id="IPR000232">
    <property type="entry name" value="HSF_DNA-bd"/>
</dbReference>
<evidence type="ECO:0000256" key="4">
    <source>
        <dbReference type="SAM" id="MobiDB-lite"/>
    </source>
</evidence>
<comment type="caution">
    <text evidence="6">The sequence shown here is derived from an EMBL/GenBank/DDBJ whole genome shotgun (WGS) entry which is preliminary data.</text>
</comment>
<dbReference type="Proteomes" id="UP000034182">
    <property type="component" value="Unassembled WGS sequence"/>
</dbReference>
<keyword evidence="3" id="KW-0539">Nucleus</keyword>
<sequence length="138" mass="14275">MDVTPSTATSAAPPSQPSPALDRNGGNQSEPDNSSQSSNQQPSSAPTSNATPAAANTTTNGNTSSNGPGIGAAAAAQQPKVVQTAFIHKLYNMLEDQSIQHLISWSSTNESFVMSPSNEFSKVLSYVSDWAGCWQGAC</sequence>
<dbReference type="EMBL" id="LAQI01000086">
    <property type="protein sequence ID" value="KKY21209.1"/>
    <property type="molecule type" value="Genomic_DNA"/>
</dbReference>
<dbReference type="GO" id="GO:0043565">
    <property type="term" value="F:sequence-specific DNA binding"/>
    <property type="evidence" value="ECO:0007669"/>
    <property type="project" value="InterPro"/>
</dbReference>
<evidence type="ECO:0000313" key="6">
    <source>
        <dbReference type="EMBL" id="KKY21209.1"/>
    </source>
</evidence>
<protein>
    <submittedName>
        <fullName evidence="6">Putative flocculation suppression protein</fullName>
    </submittedName>
</protein>
<accession>A0A0G2EFI2</accession>
<evidence type="ECO:0000256" key="1">
    <source>
        <dbReference type="ARBA" id="ARBA00004123"/>
    </source>
</evidence>
<reference evidence="6 7" key="1">
    <citation type="submission" date="2015-03" db="EMBL/GenBank/DDBJ databases">
        <authorList>
            <person name="Morales-Cruz A."/>
            <person name="Amrine K.C."/>
            <person name="Cantu D."/>
        </authorList>
    </citation>
    <scope>NUCLEOTIDE SEQUENCE [LARGE SCALE GENOMIC DNA]</scope>
    <source>
        <strain evidence="6">DS831</strain>
    </source>
</reference>
<keyword evidence="2" id="KW-0238">DNA-binding</keyword>
<evidence type="ECO:0000313" key="7">
    <source>
        <dbReference type="Proteomes" id="UP000034182"/>
    </source>
</evidence>
<name>A0A0G2EFI2_9PEZI</name>
<dbReference type="Pfam" id="PF00447">
    <property type="entry name" value="HSF_DNA-bind"/>
    <property type="match status" value="1"/>
</dbReference>
<evidence type="ECO:0000256" key="3">
    <source>
        <dbReference type="ARBA" id="ARBA00023242"/>
    </source>
</evidence>
<dbReference type="Gene3D" id="1.10.10.10">
    <property type="entry name" value="Winged helix-like DNA-binding domain superfamily/Winged helix DNA-binding domain"/>
    <property type="match status" value="1"/>
</dbReference>
<reference evidence="6 7" key="2">
    <citation type="submission" date="2015-05" db="EMBL/GenBank/DDBJ databases">
        <title>Distinctive expansion of gene families associated with plant cell wall degradation and secondary metabolism in the genomes of grapevine trunk pathogens.</title>
        <authorList>
            <person name="Lawrence D.P."/>
            <person name="Travadon R."/>
            <person name="Rolshausen P.E."/>
            <person name="Baumgartner K."/>
        </authorList>
    </citation>
    <scope>NUCLEOTIDE SEQUENCE [LARGE SCALE GENOMIC DNA]</scope>
    <source>
        <strain evidence="6">DS831</strain>
    </source>
</reference>
<organism evidence="6 7">
    <name type="scientific">Diplodia seriata</name>
    <dbReference type="NCBI Taxonomy" id="420778"/>
    <lineage>
        <taxon>Eukaryota</taxon>
        <taxon>Fungi</taxon>
        <taxon>Dikarya</taxon>
        <taxon>Ascomycota</taxon>
        <taxon>Pezizomycotina</taxon>
        <taxon>Dothideomycetes</taxon>
        <taxon>Dothideomycetes incertae sedis</taxon>
        <taxon>Botryosphaeriales</taxon>
        <taxon>Botryosphaeriaceae</taxon>
        <taxon>Diplodia</taxon>
    </lineage>
</organism>
<evidence type="ECO:0000256" key="2">
    <source>
        <dbReference type="ARBA" id="ARBA00023125"/>
    </source>
</evidence>
<feature type="compositionally biased region" description="Low complexity" evidence="4">
    <location>
        <begin position="1"/>
        <end position="13"/>
    </location>
</feature>
<feature type="region of interest" description="Disordered" evidence="4">
    <location>
        <begin position="1"/>
        <end position="78"/>
    </location>
</feature>